<reference evidence="1" key="1">
    <citation type="journal article" date="2015" name="Nature">
        <title>Complex archaea that bridge the gap between prokaryotes and eukaryotes.</title>
        <authorList>
            <person name="Spang A."/>
            <person name="Saw J.H."/>
            <person name="Jorgensen S.L."/>
            <person name="Zaremba-Niedzwiedzka K."/>
            <person name="Martijn J."/>
            <person name="Lind A.E."/>
            <person name="van Eijk R."/>
            <person name="Schleper C."/>
            <person name="Guy L."/>
            <person name="Ettema T.J."/>
        </authorList>
    </citation>
    <scope>NUCLEOTIDE SEQUENCE</scope>
</reference>
<organism evidence="1">
    <name type="scientific">marine sediment metagenome</name>
    <dbReference type="NCBI Taxonomy" id="412755"/>
    <lineage>
        <taxon>unclassified sequences</taxon>
        <taxon>metagenomes</taxon>
        <taxon>ecological metagenomes</taxon>
    </lineage>
</organism>
<name>A0A0F9A4E1_9ZZZZ</name>
<accession>A0A0F9A4E1</accession>
<evidence type="ECO:0000313" key="1">
    <source>
        <dbReference type="EMBL" id="KKL04434.1"/>
    </source>
</evidence>
<sequence>MNADAIMAERFARLGTARTTRRGNKYLIPPDHKDQRWGLQHFGGVEAITDKRATQLLDIMEILQVVNVQLSIIIL</sequence>
<comment type="caution">
    <text evidence="1">The sequence shown here is derived from an EMBL/GenBank/DDBJ whole genome shotgun (WGS) entry which is preliminary data.</text>
</comment>
<dbReference type="AlphaFoldDB" id="A0A0F9A4E1"/>
<gene>
    <name evidence="1" type="ORF">LCGC14_2616090</name>
</gene>
<proteinExistence type="predicted"/>
<protein>
    <submittedName>
        <fullName evidence="1">Uncharacterized protein</fullName>
    </submittedName>
</protein>
<dbReference type="EMBL" id="LAZR01044524">
    <property type="protein sequence ID" value="KKL04434.1"/>
    <property type="molecule type" value="Genomic_DNA"/>
</dbReference>